<name>A0A7S8HFE9_9BACI</name>
<keyword evidence="5" id="KW-1185">Reference proteome</keyword>
<dbReference type="NCBIfam" id="TIGR02858">
    <property type="entry name" value="spore_III_AA"/>
    <property type="match status" value="1"/>
</dbReference>
<dbReference type="RefSeq" id="WP_239674371.1">
    <property type="nucleotide sequence ID" value="NZ_CP049742.1"/>
</dbReference>
<dbReference type="Gene3D" id="3.40.50.300">
    <property type="entry name" value="P-loop containing nucleotide triphosphate hydrolases"/>
    <property type="match status" value="1"/>
</dbReference>
<protein>
    <submittedName>
        <fullName evidence="4">Stage III sporulation protein AA</fullName>
    </submittedName>
</protein>
<dbReference type="InterPro" id="IPR003593">
    <property type="entry name" value="AAA+_ATPase"/>
</dbReference>
<dbReference type="InterPro" id="IPR014217">
    <property type="entry name" value="Spore_III_AA"/>
</dbReference>
<dbReference type="PANTHER" id="PTHR20953">
    <property type="entry name" value="KINASE-RELATED"/>
    <property type="match status" value="1"/>
</dbReference>
<evidence type="ECO:0000256" key="1">
    <source>
        <dbReference type="ARBA" id="ARBA00022741"/>
    </source>
</evidence>
<dbReference type="InterPro" id="IPR027417">
    <property type="entry name" value="P-loop_NTPase"/>
</dbReference>
<dbReference type="AlphaFoldDB" id="A0A7S8HFE9"/>
<dbReference type="EMBL" id="CP049742">
    <property type="protein sequence ID" value="QPC46834.1"/>
    <property type="molecule type" value="Genomic_DNA"/>
</dbReference>
<feature type="domain" description="AAA+ ATPase" evidence="3">
    <location>
        <begin position="137"/>
        <end position="286"/>
    </location>
</feature>
<evidence type="ECO:0000259" key="3">
    <source>
        <dbReference type="SMART" id="SM00382"/>
    </source>
</evidence>
<dbReference type="KEGG" id="mcui:G8O30_07595"/>
<dbReference type="PANTHER" id="PTHR20953:SF3">
    <property type="entry name" value="P-LOOP CONTAINING NUCLEOSIDE TRIPHOSPHATE HYDROLASES SUPERFAMILY PROTEIN"/>
    <property type="match status" value="1"/>
</dbReference>
<evidence type="ECO:0000313" key="5">
    <source>
        <dbReference type="Proteomes" id="UP000593626"/>
    </source>
</evidence>
<dbReference type="CDD" id="cd00267">
    <property type="entry name" value="ABC_ATPase"/>
    <property type="match status" value="1"/>
</dbReference>
<gene>
    <name evidence="4" type="primary">spoIIIAA</name>
    <name evidence="4" type="ORF">G8O30_07595</name>
</gene>
<dbReference type="GO" id="GO:0005524">
    <property type="term" value="F:ATP binding"/>
    <property type="evidence" value="ECO:0007669"/>
    <property type="project" value="UniProtKB-KW"/>
</dbReference>
<keyword evidence="1" id="KW-0547">Nucleotide-binding</keyword>
<keyword evidence="2" id="KW-0067">ATP-binding</keyword>
<dbReference type="InterPro" id="IPR045735">
    <property type="entry name" value="Spore_III_AA_AAA+_ATPase"/>
</dbReference>
<sequence>MKLITNFFPQSILSALSPLSENHWSQLEEIRLRINRPIVIHLHQTTMTLPYTVTAADADQLMQRLAKFSIYTLDEELRKGYLTIEGGHRVGFAGKVILENGEVKAIRNVSSFNIRIARETKGVSNKLINYLLKEDKTWMHTMIIGPPQSGKTTLLRDLARIVSLGDKHAEVPPMKVGIVDERSEIAGSVSGVPQLSFGIEVDVLDACPKAEGMMMMIRSMSPRALVIDEVGRTEDIDAMEEAMHAGITLLSTVHGNSYEDIKKRPQMNRLLKAEAFERYIVVGRNPYPGAVLSILDKQGKPLKQEIYANKKLSIDLINRG</sequence>
<dbReference type="Pfam" id="PF19568">
    <property type="entry name" value="Spore_III_AA"/>
    <property type="match status" value="1"/>
</dbReference>
<dbReference type="SUPFAM" id="SSF52540">
    <property type="entry name" value="P-loop containing nucleoside triphosphate hydrolases"/>
    <property type="match status" value="1"/>
</dbReference>
<proteinExistence type="predicted"/>
<organism evidence="4 5">
    <name type="scientific">Mangrovibacillus cuniculi</name>
    <dbReference type="NCBI Taxonomy" id="2593652"/>
    <lineage>
        <taxon>Bacteria</taxon>
        <taxon>Bacillati</taxon>
        <taxon>Bacillota</taxon>
        <taxon>Bacilli</taxon>
        <taxon>Bacillales</taxon>
        <taxon>Bacillaceae</taxon>
        <taxon>Mangrovibacillus</taxon>
    </lineage>
</organism>
<evidence type="ECO:0000256" key="2">
    <source>
        <dbReference type="ARBA" id="ARBA00022840"/>
    </source>
</evidence>
<reference evidence="4 5" key="1">
    <citation type="submission" date="2019-07" db="EMBL/GenBank/DDBJ databases">
        <title>Genome sequence of 2 isolates from Red Sea Mangroves.</title>
        <authorList>
            <person name="Sefrji F."/>
            <person name="Michoud G."/>
            <person name="Merlino G."/>
            <person name="Daffonchio D."/>
        </authorList>
    </citation>
    <scope>NUCLEOTIDE SEQUENCE [LARGE SCALE GENOMIC DNA]</scope>
    <source>
        <strain evidence="4 5">R1DC41</strain>
    </source>
</reference>
<dbReference type="SMART" id="SM00382">
    <property type="entry name" value="AAA"/>
    <property type="match status" value="1"/>
</dbReference>
<evidence type="ECO:0000313" key="4">
    <source>
        <dbReference type="EMBL" id="QPC46834.1"/>
    </source>
</evidence>
<accession>A0A7S8HFE9</accession>
<dbReference type="Proteomes" id="UP000593626">
    <property type="component" value="Chromosome"/>
</dbReference>